<keyword evidence="8" id="KW-1185">Reference proteome</keyword>
<feature type="transmembrane region" description="Helical" evidence="5">
    <location>
        <begin position="236"/>
        <end position="256"/>
    </location>
</feature>
<evidence type="ECO:0000256" key="4">
    <source>
        <dbReference type="ARBA" id="ARBA00023136"/>
    </source>
</evidence>
<feature type="transmembrane region" description="Helical" evidence="5">
    <location>
        <begin position="142"/>
        <end position="160"/>
    </location>
</feature>
<evidence type="ECO:0000256" key="3">
    <source>
        <dbReference type="ARBA" id="ARBA00022989"/>
    </source>
</evidence>
<organism evidence="7 8">
    <name type="scientific">Limnobacter parvus</name>
    <dbReference type="NCBI Taxonomy" id="2939690"/>
    <lineage>
        <taxon>Bacteria</taxon>
        <taxon>Pseudomonadati</taxon>
        <taxon>Pseudomonadota</taxon>
        <taxon>Betaproteobacteria</taxon>
        <taxon>Burkholderiales</taxon>
        <taxon>Burkholderiaceae</taxon>
        <taxon>Limnobacter</taxon>
    </lineage>
</organism>
<dbReference type="InterPro" id="IPR000620">
    <property type="entry name" value="EamA_dom"/>
</dbReference>
<evidence type="ECO:0000256" key="2">
    <source>
        <dbReference type="ARBA" id="ARBA00022692"/>
    </source>
</evidence>
<dbReference type="EMBL" id="JANKHG010000027">
    <property type="protein sequence ID" value="MCR2747760.1"/>
    <property type="molecule type" value="Genomic_DNA"/>
</dbReference>
<dbReference type="SUPFAM" id="SSF103481">
    <property type="entry name" value="Multidrug resistance efflux transporter EmrE"/>
    <property type="match status" value="2"/>
</dbReference>
<feature type="transmembrane region" description="Helical" evidence="5">
    <location>
        <begin position="262"/>
        <end position="281"/>
    </location>
</feature>
<comment type="caution">
    <text evidence="7">The sequence shown here is derived from an EMBL/GenBank/DDBJ whole genome shotgun (WGS) entry which is preliminary data.</text>
</comment>
<dbReference type="PANTHER" id="PTHR22911">
    <property type="entry name" value="ACYL-MALONYL CONDENSING ENZYME-RELATED"/>
    <property type="match status" value="1"/>
</dbReference>
<feature type="transmembrane region" description="Helical" evidence="5">
    <location>
        <begin position="67"/>
        <end position="86"/>
    </location>
</feature>
<feature type="domain" description="EamA" evidence="6">
    <location>
        <begin position="3"/>
        <end position="131"/>
    </location>
</feature>
<feature type="transmembrane region" description="Helical" evidence="5">
    <location>
        <begin position="172"/>
        <end position="192"/>
    </location>
</feature>
<name>A0ABT1XKD6_9BURK</name>
<feature type="transmembrane region" description="Helical" evidence="5">
    <location>
        <begin position="33"/>
        <end position="55"/>
    </location>
</feature>
<evidence type="ECO:0000259" key="6">
    <source>
        <dbReference type="Pfam" id="PF00892"/>
    </source>
</evidence>
<gene>
    <name evidence="7" type="ORF">NSP04_14005</name>
</gene>
<keyword evidence="3 5" id="KW-1133">Transmembrane helix</keyword>
<feature type="domain" description="EamA" evidence="6">
    <location>
        <begin position="143"/>
        <end position="272"/>
    </location>
</feature>
<comment type="subcellular location">
    <subcellularLocation>
        <location evidence="1">Membrane</location>
        <topology evidence="1">Multi-pass membrane protein</topology>
    </subcellularLocation>
</comment>
<accession>A0ABT1XKD6</accession>
<feature type="transmembrane region" description="Helical" evidence="5">
    <location>
        <begin position="204"/>
        <end position="224"/>
    </location>
</feature>
<dbReference type="Proteomes" id="UP001165267">
    <property type="component" value="Unassembled WGS sequence"/>
</dbReference>
<dbReference type="Pfam" id="PF00892">
    <property type="entry name" value="EamA"/>
    <property type="match status" value="2"/>
</dbReference>
<dbReference type="InterPro" id="IPR037185">
    <property type="entry name" value="EmrE-like"/>
</dbReference>
<evidence type="ECO:0000313" key="7">
    <source>
        <dbReference type="EMBL" id="MCR2747760.1"/>
    </source>
</evidence>
<reference evidence="7" key="1">
    <citation type="submission" date="2022-07" db="EMBL/GenBank/DDBJ databases">
        <authorList>
            <person name="Xamxidin M."/>
        </authorList>
    </citation>
    <scope>NUCLEOTIDE SEQUENCE</scope>
    <source>
        <strain evidence="7">YS8-69</strain>
    </source>
</reference>
<feature type="transmembrane region" description="Helical" evidence="5">
    <location>
        <begin position="92"/>
        <end position="109"/>
    </location>
</feature>
<proteinExistence type="predicted"/>
<keyword evidence="4 5" id="KW-0472">Membrane</keyword>
<evidence type="ECO:0000256" key="5">
    <source>
        <dbReference type="SAM" id="Phobius"/>
    </source>
</evidence>
<dbReference type="RefSeq" id="WP_257512980.1">
    <property type="nucleotide sequence ID" value="NZ_JANKHG010000027.1"/>
</dbReference>
<keyword evidence="2 5" id="KW-0812">Transmembrane</keyword>
<evidence type="ECO:0000313" key="8">
    <source>
        <dbReference type="Proteomes" id="UP001165267"/>
    </source>
</evidence>
<evidence type="ECO:0000256" key="1">
    <source>
        <dbReference type="ARBA" id="ARBA00004141"/>
    </source>
</evidence>
<dbReference type="PANTHER" id="PTHR22911:SF6">
    <property type="entry name" value="SOLUTE CARRIER FAMILY 35 MEMBER G1"/>
    <property type="match status" value="1"/>
</dbReference>
<protein>
    <submittedName>
        <fullName evidence="7">DMT family transporter</fullName>
    </submittedName>
</protein>
<feature type="transmembrane region" description="Helical" evidence="5">
    <location>
        <begin position="118"/>
        <end position="136"/>
    </location>
</feature>
<sequence length="289" mass="30844">MQALWMLMACLCFGTMGLMVKLAATHATLGEIILFRGAVPLIGIAAWALLHGLSLKSPVAHLHLRRNIAGIVAMWCGFHATTVLPLATATTLMYTSPLFIALILWLWYGQSRNWLEQLAIAIGFVGVVAVLQPVLANKQLPIALIGLGAGAVSAIAYLQLKSLGQAKEPEWRTVLYFAGTATVTSLVYLIGFGEFAVFKTEDSGWSLLWLLALGFFGGAGNLALTRSFGSGSTWLSAALQYCTILVSTFYGIAVLGDLPTSTTWLGVLLIIACGGLSSYATHQRKLLPA</sequence>